<dbReference type="Proteomes" id="UP000257815">
    <property type="component" value="Segment"/>
</dbReference>
<proteinExistence type="predicted"/>
<evidence type="ECO:0000313" key="2">
    <source>
        <dbReference type="Proteomes" id="UP000257815"/>
    </source>
</evidence>
<name>A0A346FHQ8_9CAUD</name>
<reference evidence="2" key="1">
    <citation type="submission" date="2018-06" db="EMBL/GenBank/DDBJ databases">
        <authorList>
            <person name="Sharma R."/>
            <person name="Ke K."/>
            <person name="Breakwell D.P."/>
            <person name="Hope S."/>
            <person name="Grose J.H."/>
        </authorList>
    </citation>
    <scope>NUCLEOTIDE SEQUENCE [LARGE SCALE GENOMIC DNA]</scope>
</reference>
<gene>
    <name evidence="1" type="ORF">SUNLIREN_16</name>
</gene>
<organism evidence="1 2">
    <name type="scientific">Erwinia phage SunLIRen</name>
    <dbReference type="NCBI Taxonomy" id="2267654"/>
    <lineage>
        <taxon>Viruses</taxon>
        <taxon>Duplodnaviria</taxon>
        <taxon>Heunggongvirae</taxon>
        <taxon>Uroviricota</taxon>
        <taxon>Caudoviricetes</taxon>
        <taxon>Andersonviridae</taxon>
        <taxon>Ounavirinae</taxon>
        <taxon>Kolesnikvirus</taxon>
        <taxon>Kolesnikvirus Ea214</taxon>
    </lineage>
</organism>
<protein>
    <submittedName>
        <fullName evidence="1">Uncharacterized protein</fullName>
    </submittedName>
</protein>
<evidence type="ECO:0000313" key="1">
    <source>
        <dbReference type="EMBL" id="AXN57338.1"/>
    </source>
</evidence>
<dbReference type="EMBL" id="MH426725">
    <property type="protein sequence ID" value="AXN57338.1"/>
    <property type="molecule type" value="Genomic_DNA"/>
</dbReference>
<accession>A0A346FHQ8</accession>
<sequence length="221" mass="25253">MNTPFIVNSKQRAILADNSFNPAISKEGKNIREGVTVQKFLNRMAIYCEGLNPKAEVFLEAREYSQSRDVYGNRTAHYCVTVMIDDKKAGKYYHPFEIVGSGSRRQQVGYGKDNGDITYSLEKLGYPVELIQRYEETSGAVRYTYKLTALENIEKLFDVATGNLYYSATVEGYEVKAPLYSLIEKKIKNLVSRRRDSSRKFPVTISRHKGDKVSKVTRINF</sequence>